<name>A0A1M5RJX3_9BACT</name>
<dbReference type="GO" id="GO:0005524">
    <property type="term" value="F:ATP binding"/>
    <property type="evidence" value="ECO:0007669"/>
    <property type="project" value="InterPro"/>
</dbReference>
<gene>
    <name evidence="2" type="ORF">SAMN02745199_0466</name>
</gene>
<dbReference type="STRING" id="1123380.SAMN02745199_0466"/>
<evidence type="ECO:0000313" key="2">
    <source>
        <dbReference type="EMBL" id="SHH26587.1"/>
    </source>
</evidence>
<accession>A0A1M5RJX3</accession>
<dbReference type="InterPro" id="IPR027417">
    <property type="entry name" value="P-loop_NTPase"/>
</dbReference>
<dbReference type="Proteomes" id="UP000242592">
    <property type="component" value="Unassembled WGS sequence"/>
</dbReference>
<dbReference type="PANTHER" id="PTHR43581">
    <property type="entry name" value="ATP/GTP PHOSPHATASE"/>
    <property type="match status" value="1"/>
</dbReference>
<proteinExistence type="predicted"/>
<reference evidence="3" key="1">
    <citation type="submission" date="2016-11" db="EMBL/GenBank/DDBJ databases">
        <authorList>
            <person name="Varghese N."/>
            <person name="Submissions S."/>
        </authorList>
    </citation>
    <scope>NUCLEOTIDE SEQUENCE [LARGE SCALE GENOMIC DNA]</scope>
    <source>
        <strain evidence="3">DSM 15807</strain>
    </source>
</reference>
<dbReference type="Pfam" id="PF13304">
    <property type="entry name" value="AAA_21"/>
    <property type="match status" value="1"/>
</dbReference>
<evidence type="ECO:0000313" key="3">
    <source>
        <dbReference type="Proteomes" id="UP000242592"/>
    </source>
</evidence>
<dbReference type="EMBL" id="FQXN01000002">
    <property type="protein sequence ID" value="SHH26587.1"/>
    <property type="molecule type" value="Genomic_DNA"/>
</dbReference>
<feature type="domain" description="ATPase AAA-type core" evidence="1">
    <location>
        <begin position="28"/>
        <end position="322"/>
    </location>
</feature>
<dbReference type="GO" id="GO:0016887">
    <property type="term" value="F:ATP hydrolysis activity"/>
    <property type="evidence" value="ECO:0007669"/>
    <property type="project" value="InterPro"/>
</dbReference>
<sequence>MIKNNFKRIVIENFRKFKFLVLEDLSNINIFFGDNNSGKTTILEALFLHSSGLNIGAFINVVFPARQKNIFTSNYEFGEDLLNLFYNGFDSSGDLKINIISIDENDSENKTEIKFFPSTFLSQLMVDNVSTNYEVTDFVNESNKMKENVEQGSLVFLGKMEVTMNNEKKLYELTLPLKIESSKYLKLAVYHDILSHRNPSIEKILYGDLKRKDKLNETVQELQKVFPEITGIDNIPYPDGSPKIYVQTKNSKLPFSLFGDGFRRFFYLIGNMEMYRNSVHLIEEIDATFHPSSVPTLARLLINYSLNYYEQMFLTSHNQEFLEIFLNAFEDRKEILENNIRVFTLKELNGKQKLLKLNGFDALKYIKKFNMELR</sequence>
<dbReference type="Gene3D" id="3.40.50.300">
    <property type="entry name" value="P-loop containing nucleotide triphosphate hydrolases"/>
    <property type="match status" value="1"/>
</dbReference>
<evidence type="ECO:0000259" key="1">
    <source>
        <dbReference type="Pfam" id="PF13304"/>
    </source>
</evidence>
<dbReference type="SUPFAM" id="SSF52540">
    <property type="entry name" value="P-loop containing nucleoside triphosphate hydrolases"/>
    <property type="match status" value="1"/>
</dbReference>
<keyword evidence="3" id="KW-1185">Reference proteome</keyword>
<protein>
    <submittedName>
        <fullName evidence="2">ATPase/GTPase, AAA15 family</fullName>
    </submittedName>
</protein>
<organism evidence="2 3">
    <name type="scientific">Thermosipho atlanticus DSM 15807</name>
    <dbReference type="NCBI Taxonomy" id="1123380"/>
    <lineage>
        <taxon>Bacteria</taxon>
        <taxon>Thermotogati</taxon>
        <taxon>Thermotogota</taxon>
        <taxon>Thermotogae</taxon>
        <taxon>Thermotogales</taxon>
        <taxon>Fervidobacteriaceae</taxon>
        <taxon>Thermosipho</taxon>
    </lineage>
</organism>
<dbReference type="AlphaFoldDB" id="A0A1M5RJX3"/>
<dbReference type="InterPro" id="IPR051396">
    <property type="entry name" value="Bact_Antivir_Def_Nuclease"/>
</dbReference>
<dbReference type="InterPro" id="IPR003959">
    <property type="entry name" value="ATPase_AAA_core"/>
</dbReference>
<dbReference type="PANTHER" id="PTHR43581:SF4">
    <property type="entry name" value="ATP_GTP PHOSPHATASE"/>
    <property type="match status" value="1"/>
</dbReference>